<evidence type="ECO:0000256" key="3">
    <source>
        <dbReference type="ARBA" id="ARBA00022679"/>
    </source>
</evidence>
<feature type="domain" description="AGC-kinase C-terminal" evidence="11">
    <location>
        <begin position="634"/>
        <end position="739"/>
    </location>
</feature>
<dbReference type="Gene3D" id="1.10.510.10">
    <property type="entry name" value="Transferase(Phosphotransferase) domain 1"/>
    <property type="match status" value="1"/>
</dbReference>
<feature type="domain" description="Protein kinase" evidence="10">
    <location>
        <begin position="393"/>
        <end position="633"/>
    </location>
</feature>
<dbReference type="Proteomes" id="UP001318860">
    <property type="component" value="Unassembled WGS sequence"/>
</dbReference>
<sequence length="757" mass="84001">MASWKKLPSPSGRSPKEGGVVKEEQNENITENLRVIDHRRGISDAELATAKVPELLPARDSHGHSSTPSQHQHKLSWGYWGDQPSVSDDSSIICRICEEEVPTLHVEDHSRVCAIADRCDQKGLKVNERLMRIAETLEKLMESFSAKDLQQAVVGSPDGAKVSNSSVTEESELLSPKFSDWSRRGSEDMLDCFAEADNTVLMDDTKVLPSMSCRTRFAQKSDQGMTTSSAGSMTPRSPLMTPKMSPIDLLLFGKSAFSEHGDLPQGVGGDETMAGSGTMDPVMNELADIARCVANTPLDDDRSLHYLLSCLEDLKVVVDRRKFDSLTVDTFGARIEKLIREKYLQLCELVDDDKVDITSTVIDEDAPLEDDVVRSLRSSPVHSSRDRTSIDDFEIIKPISRGAFGRVFLAKKRTTGDLFAIKVLKKADMIRKNAVESILAERDILISVRNPFVVRFFYSFTCRENLYLVMEYLNGGDLYSLLRNLGCLDEDVTRVYIAEVLTDFGLSKVGLINSTDDLSGPAVSGTSLMEEDEPPLSASDHQQERRKKRSAVGTPDYLAPEILLGTGHAFTADWWSVGVILFELIVGIPPFNAEHPQIVPFSSFYYIVRLLTEDPNQRLGAEGASEVKQHPFFRDINWDNLARQKAAFIPASEGAMDTSYFTSRYSWNPSDDHVYTPSELDDFSDNGSITGSSSCLSNRHDEVQGDECGGLAEFDSSCNIDYSFSNFSFKNLSQLASINYDLLTKGWKDDPPTNSSA</sequence>
<dbReference type="PANTHER" id="PTHR24356">
    <property type="entry name" value="SERINE/THREONINE-PROTEIN KINASE"/>
    <property type="match status" value="1"/>
</dbReference>
<comment type="catalytic activity">
    <reaction evidence="8">
        <text>L-seryl-[protein] + ATP = O-phospho-L-seryl-[protein] + ADP + H(+)</text>
        <dbReference type="Rhea" id="RHEA:17989"/>
        <dbReference type="Rhea" id="RHEA-COMP:9863"/>
        <dbReference type="Rhea" id="RHEA-COMP:11604"/>
        <dbReference type="ChEBI" id="CHEBI:15378"/>
        <dbReference type="ChEBI" id="CHEBI:29999"/>
        <dbReference type="ChEBI" id="CHEBI:30616"/>
        <dbReference type="ChEBI" id="CHEBI:83421"/>
        <dbReference type="ChEBI" id="CHEBI:456216"/>
        <dbReference type="EC" id="2.7.11.1"/>
    </reaction>
</comment>
<evidence type="ECO:0000256" key="9">
    <source>
        <dbReference type="SAM" id="MobiDB-lite"/>
    </source>
</evidence>
<dbReference type="EMBL" id="JABTTQ020000010">
    <property type="protein sequence ID" value="KAK6148075.1"/>
    <property type="molecule type" value="Genomic_DNA"/>
</dbReference>
<dbReference type="EC" id="2.7.11.1" evidence="1"/>
<evidence type="ECO:0000256" key="5">
    <source>
        <dbReference type="ARBA" id="ARBA00022777"/>
    </source>
</evidence>
<dbReference type="Pfam" id="PF00069">
    <property type="entry name" value="Pkinase"/>
    <property type="match status" value="2"/>
</dbReference>
<keyword evidence="4" id="KW-0547">Nucleotide-binding</keyword>
<evidence type="ECO:0000256" key="8">
    <source>
        <dbReference type="ARBA" id="ARBA00048679"/>
    </source>
</evidence>
<keyword evidence="6" id="KW-0067">ATP-binding</keyword>
<evidence type="ECO:0000313" key="13">
    <source>
        <dbReference type="Proteomes" id="UP001318860"/>
    </source>
</evidence>
<evidence type="ECO:0000256" key="2">
    <source>
        <dbReference type="ARBA" id="ARBA00022527"/>
    </source>
</evidence>
<dbReference type="InterPro" id="IPR000961">
    <property type="entry name" value="AGC-kinase_C"/>
</dbReference>
<feature type="region of interest" description="Disordered" evidence="9">
    <location>
        <begin position="522"/>
        <end position="551"/>
    </location>
</feature>
<dbReference type="Gene3D" id="3.30.200.20">
    <property type="entry name" value="Phosphorylase Kinase, domain 1"/>
    <property type="match status" value="2"/>
</dbReference>
<reference evidence="12 13" key="1">
    <citation type="journal article" date="2021" name="Comput. Struct. Biotechnol. J.">
        <title>De novo genome assembly of the potent medicinal plant Rehmannia glutinosa using nanopore technology.</title>
        <authorList>
            <person name="Ma L."/>
            <person name="Dong C."/>
            <person name="Song C."/>
            <person name="Wang X."/>
            <person name="Zheng X."/>
            <person name="Niu Y."/>
            <person name="Chen S."/>
            <person name="Feng W."/>
        </authorList>
    </citation>
    <scope>NUCLEOTIDE SEQUENCE [LARGE SCALE GENOMIC DNA]</scope>
    <source>
        <strain evidence="12">DH-2019</strain>
    </source>
</reference>
<dbReference type="InterPro" id="IPR050236">
    <property type="entry name" value="Ser_Thr_kinase_AGC"/>
</dbReference>
<evidence type="ECO:0000256" key="7">
    <source>
        <dbReference type="ARBA" id="ARBA00047899"/>
    </source>
</evidence>
<feature type="compositionally biased region" description="Basic and acidic residues" evidence="9">
    <location>
        <begin position="14"/>
        <end position="25"/>
    </location>
</feature>
<keyword evidence="2" id="KW-0723">Serine/threonine-protein kinase</keyword>
<name>A0ABR0WPK2_REHGL</name>
<dbReference type="InterPro" id="IPR000719">
    <property type="entry name" value="Prot_kinase_dom"/>
</dbReference>
<keyword evidence="3" id="KW-0808">Transferase</keyword>
<keyword evidence="5" id="KW-0418">Kinase</keyword>
<dbReference type="PROSITE" id="PS50011">
    <property type="entry name" value="PROTEIN_KINASE_DOM"/>
    <property type="match status" value="1"/>
</dbReference>
<evidence type="ECO:0000313" key="12">
    <source>
        <dbReference type="EMBL" id="KAK6148075.1"/>
    </source>
</evidence>
<evidence type="ECO:0000259" key="10">
    <source>
        <dbReference type="PROSITE" id="PS50011"/>
    </source>
</evidence>
<feature type="compositionally biased region" description="Polar residues" evidence="9">
    <location>
        <begin position="218"/>
        <end position="235"/>
    </location>
</feature>
<accession>A0ABR0WPK2</accession>
<evidence type="ECO:0000256" key="6">
    <source>
        <dbReference type="ARBA" id="ARBA00022840"/>
    </source>
</evidence>
<dbReference type="PROSITE" id="PS51285">
    <property type="entry name" value="AGC_KINASE_CTER"/>
    <property type="match status" value="1"/>
</dbReference>
<gene>
    <name evidence="12" type="ORF">DH2020_018987</name>
</gene>
<dbReference type="CDD" id="cd05579">
    <property type="entry name" value="STKc_MAST_like"/>
    <property type="match status" value="1"/>
</dbReference>
<protein>
    <recommendedName>
        <fullName evidence="1">non-specific serine/threonine protein kinase</fullName>
        <ecNumber evidence="1">2.7.11.1</ecNumber>
    </recommendedName>
</protein>
<keyword evidence="13" id="KW-1185">Reference proteome</keyword>
<dbReference type="PANTHER" id="PTHR24356:SF1">
    <property type="entry name" value="SERINE_THREONINE-PROTEIN KINASE GREATWALL"/>
    <property type="match status" value="1"/>
</dbReference>
<dbReference type="InterPro" id="IPR011009">
    <property type="entry name" value="Kinase-like_dom_sf"/>
</dbReference>
<organism evidence="12 13">
    <name type="scientific">Rehmannia glutinosa</name>
    <name type="common">Chinese foxglove</name>
    <dbReference type="NCBI Taxonomy" id="99300"/>
    <lineage>
        <taxon>Eukaryota</taxon>
        <taxon>Viridiplantae</taxon>
        <taxon>Streptophyta</taxon>
        <taxon>Embryophyta</taxon>
        <taxon>Tracheophyta</taxon>
        <taxon>Spermatophyta</taxon>
        <taxon>Magnoliopsida</taxon>
        <taxon>eudicotyledons</taxon>
        <taxon>Gunneridae</taxon>
        <taxon>Pentapetalae</taxon>
        <taxon>asterids</taxon>
        <taxon>lamiids</taxon>
        <taxon>Lamiales</taxon>
        <taxon>Orobanchaceae</taxon>
        <taxon>Rehmannieae</taxon>
        <taxon>Rehmannia</taxon>
    </lineage>
</organism>
<feature type="region of interest" description="Disordered" evidence="9">
    <location>
        <begin position="1"/>
        <end position="28"/>
    </location>
</feature>
<evidence type="ECO:0000259" key="11">
    <source>
        <dbReference type="PROSITE" id="PS51285"/>
    </source>
</evidence>
<comment type="caution">
    <text evidence="12">The sequence shown here is derived from an EMBL/GenBank/DDBJ whole genome shotgun (WGS) entry which is preliminary data.</text>
</comment>
<feature type="region of interest" description="Disordered" evidence="9">
    <location>
        <begin position="218"/>
        <end position="239"/>
    </location>
</feature>
<comment type="catalytic activity">
    <reaction evidence="7">
        <text>L-threonyl-[protein] + ATP = O-phospho-L-threonyl-[protein] + ADP + H(+)</text>
        <dbReference type="Rhea" id="RHEA:46608"/>
        <dbReference type="Rhea" id="RHEA-COMP:11060"/>
        <dbReference type="Rhea" id="RHEA-COMP:11605"/>
        <dbReference type="ChEBI" id="CHEBI:15378"/>
        <dbReference type="ChEBI" id="CHEBI:30013"/>
        <dbReference type="ChEBI" id="CHEBI:30616"/>
        <dbReference type="ChEBI" id="CHEBI:61977"/>
        <dbReference type="ChEBI" id="CHEBI:456216"/>
        <dbReference type="EC" id="2.7.11.1"/>
    </reaction>
</comment>
<proteinExistence type="predicted"/>
<evidence type="ECO:0000256" key="1">
    <source>
        <dbReference type="ARBA" id="ARBA00012513"/>
    </source>
</evidence>
<evidence type="ECO:0000256" key="4">
    <source>
        <dbReference type="ARBA" id="ARBA00022741"/>
    </source>
</evidence>
<dbReference type="SUPFAM" id="SSF56112">
    <property type="entry name" value="Protein kinase-like (PK-like)"/>
    <property type="match status" value="1"/>
</dbReference>